<reference evidence="3 4" key="1">
    <citation type="submission" date="2014-06" db="EMBL/GenBank/DDBJ databases">
        <authorList>
            <person name="Swart Estienne"/>
        </authorList>
    </citation>
    <scope>NUCLEOTIDE SEQUENCE [LARGE SCALE GENOMIC DNA]</scope>
    <source>
        <strain evidence="3 4">130c</strain>
    </source>
</reference>
<gene>
    <name evidence="3" type="primary">Contig12719.g13571</name>
    <name evidence="3" type="ORF">STYLEM_3849</name>
</gene>
<dbReference type="OrthoDB" id="1729737at2759"/>
<keyword evidence="4" id="KW-1185">Reference proteome</keyword>
<protein>
    <recommendedName>
        <fullName evidence="2">VIT domain-containing protein</fullName>
    </recommendedName>
</protein>
<dbReference type="InterPro" id="IPR013694">
    <property type="entry name" value="VIT"/>
</dbReference>
<dbReference type="OMA" id="KAKHSHF"/>
<dbReference type="EMBL" id="CCKQ01003727">
    <property type="protein sequence ID" value="CDW74866.1"/>
    <property type="molecule type" value="Genomic_DNA"/>
</dbReference>
<evidence type="ECO:0000259" key="2">
    <source>
        <dbReference type="PROSITE" id="PS51468"/>
    </source>
</evidence>
<evidence type="ECO:0000313" key="4">
    <source>
        <dbReference type="Proteomes" id="UP000039865"/>
    </source>
</evidence>
<dbReference type="Proteomes" id="UP000039865">
    <property type="component" value="Unassembled WGS sequence"/>
</dbReference>
<name>A0A077ZY94_STYLE</name>
<feature type="domain" description="VIT" evidence="2">
    <location>
        <begin position="1"/>
        <end position="87"/>
    </location>
</feature>
<organism evidence="3 4">
    <name type="scientific">Stylonychia lemnae</name>
    <name type="common">Ciliate</name>
    <dbReference type="NCBI Taxonomy" id="5949"/>
    <lineage>
        <taxon>Eukaryota</taxon>
        <taxon>Sar</taxon>
        <taxon>Alveolata</taxon>
        <taxon>Ciliophora</taxon>
        <taxon>Intramacronucleata</taxon>
        <taxon>Spirotrichea</taxon>
        <taxon>Stichotrichia</taxon>
        <taxon>Sporadotrichida</taxon>
        <taxon>Oxytrichidae</taxon>
        <taxon>Stylonychinae</taxon>
        <taxon>Stylonychia</taxon>
    </lineage>
</organism>
<dbReference type="PANTHER" id="PTHR45737">
    <property type="entry name" value="VON WILLEBRAND FACTOR A DOMAIN-CONTAINING PROTEIN 5A"/>
    <property type="match status" value="1"/>
</dbReference>
<dbReference type="PROSITE" id="PS51468">
    <property type="entry name" value="VIT"/>
    <property type="match status" value="1"/>
</dbReference>
<evidence type="ECO:0000256" key="1">
    <source>
        <dbReference type="SAM" id="MobiDB-lite"/>
    </source>
</evidence>
<dbReference type="PANTHER" id="PTHR45737:SF6">
    <property type="entry name" value="VON WILLEBRAND FACTOR A DOMAIN-CONTAINING PROTEIN 5A"/>
    <property type="match status" value="1"/>
</dbReference>
<dbReference type="InterPro" id="IPR002035">
    <property type="entry name" value="VWF_A"/>
</dbReference>
<dbReference type="Pfam" id="PF13768">
    <property type="entry name" value="VWA_3"/>
    <property type="match status" value="1"/>
</dbReference>
<dbReference type="Gene3D" id="3.40.50.410">
    <property type="entry name" value="von Willebrand factor, type A domain"/>
    <property type="match status" value="1"/>
</dbReference>
<proteinExistence type="predicted"/>
<dbReference type="InParanoid" id="A0A077ZY94"/>
<dbReference type="InterPro" id="IPR036465">
    <property type="entry name" value="vWFA_dom_sf"/>
</dbReference>
<dbReference type="Pfam" id="PF08487">
    <property type="entry name" value="VIT"/>
    <property type="match status" value="1"/>
</dbReference>
<evidence type="ECO:0000313" key="3">
    <source>
        <dbReference type="EMBL" id="CDW74866.1"/>
    </source>
</evidence>
<dbReference type="SUPFAM" id="SSF53300">
    <property type="entry name" value="vWA-like"/>
    <property type="match status" value="1"/>
</dbReference>
<dbReference type="AlphaFoldDB" id="A0A077ZY94"/>
<feature type="region of interest" description="Disordered" evidence="1">
    <location>
        <begin position="601"/>
        <end position="622"/>
    </location>
</feature>
<sequence>MPLEIVLHLPIQEDFAIGSLTVQIGDKIIEGKIFEKQQARQKYEDAITQGKTAILAEENEMKQDQIKLLVGNLLPKQNATLNFQLYNILELQGGAYCFKMPINYFPNFERENYDYDYHFQIEIFSDIPISYVSYPTHGQVSKMTHDQDLFQVKIFKEGKNVQCLEKDLIIYYRTQQMEHISLYYQESNSYPNQVALMISFVPQLIEQKISENEFIQLEDDIPDPQDIQFEPHSDKLFIFLVDRSISMVGQKIQITIQTLIIFLKSLPVNSSFEIISFGLDCESLSHYKGLFYDTINLNNALEIVQKFKANMHGKNLIAPFYKAIEGIKTTKQKKIILLTDGIGEDCDQEYIKSIAIAGKGSFSIVQNNRDLKATVIRVLNRLVNSTYSGCQIQFSERPFFHANSMRYQFERDQLKRGFEIYKNELFQHFAIIGKEQFNKLQVQMKSDIHPQTQIGLNHKWTNKNFKSLEKGEDLFRIAARFYINLLQSTEIDKKVTKTYSLFYQIMSKETSFLAVYKNDQQVCGELQLIEIGEKDQIFLSSKSSQSPQISRDEIIYDKGGQILERFQSSPKPQFQNKRKFRPQKFEVENFFLKRQDYSSSESQKSEPFQKAYNDKRGAIKKKAKKKVQNYRSDLNQISKNKSQFNRQNRLKSPILKQSIIRVLQKEEIEFEQQRISQQDQEKVELQSLSRVQNNVRRDIRQNNYKSELVVSHLGDTEEDIKFESDKEEEKKEQILPYYPRGNNHFLYLRGSGSNVNDQRKNNAISNLKKQLNSGEFNQPRLMMINQEEKQSKKISVQMLQFTDQKTNLAIKQKLPIIQSHAQKQKSFMDYYYLFVKSVDHLQKQKLANSQYNLDDLIKSFDIHGYCKNIEIVQSFINELIYMDLDLIREIYNKITKKDILEQVWITILAIYILQKFGQRKKKEWESKVTKAKGMLMYQGIGNLDNIIKKIKCEIVQSKLPTIY</sequence>
<accession>A0A077ZY94</accession>